<evidence type="ECO:0000313" key="1">
    <source>
        <dbReference type="EMBL" id="KZS00048.1"/>
    </source>
</evidence>
<keyword evidence="2" id="KW-1185">Reference proteome</keyword>
<feature type="non-terminal residue" evidence="1">
    <location>
        <position position="1"/>
    </location>
</feature>
<dbReference type="PANTHER" id="PTHR46601">
    <property type="entry name" value="ULP_PROTEASE DOMAIN-CONTAINING PROTEIN"/>
    <property type="match status" value="1"/>
</dbReference>
<dbReference type="Proteomes" id="UP000076858">
    <property type="component" value="Unassembled WGS sequence"/>
</dbReference>
<protein>
    <submittedName>
        <fullName evidence="1">Cc8L18.2-like protein</fullName>
    </submittedName>
</protein>
<dbReference type="EMBL" id="LRGB01011838">
    <property type="protein sequence ID" value="KZS00048.1"/>
    <property type="molecule type" value="Genomic_DNA"/>
</dbReference>
<accession>A0A164HEM6</accession>
<reference evidence="1 2" key="1">
    <citation type="submission" date="2016-03" db="EMBL/GenBank/DDBJ databases">
        <title>EvidentialGene: Evidence-directed Construction of Genes on Genomes.</title>
        <authorList>
            <person name="Gilbert D.G."/>
            <person name="Choi J.-H."/>
            <person name="Mockaitis K."/>
            <person name="Colbourne J."/>
            <person name="Pfrender M."/>
        </authorList>
    </citation>
    <scope>NUCLEOTIDE SEQUENCE [LARGE SCALE GENOMIC DNA]</scope>
    <source>
        <strain evidence="1 2">Xinb3</strain>
        <tissue evidence="1">Complete organism</tissue>
    </source>
</reference>
<organism evidence="1 2">
    <name type="scientific">Daphnia magna</name>
    <dbReference type="NCBI Taxonomy" id="35525"/>
    <lineage>
        <taxon>Eukaryota</taxon>
        <taxon>Metazoa</taxon>
        <taxon>Ecdysozoa</taxon>
        <taxon>Arthropoda</taxon>
        <taxon>Crustacea</taxon>
        <taxon>Branchiopoda</taxon>
        <taxon>Diplostraca</taxon>
        <taxon>Cladocera</taxon>
        <taxon>Anomopoda</taxon>
        <taxon>Daphniidae</taxon>
        <taxon>Daphnia</taxon>
    </lineage>
</organism>
<gene>
    <name evidence="1" type="ORF">APZ42_003826</name>
</gene>
<name>A0A164HEM6_9CRUS</name>
<dbReference type="OrthoDB" id="6343597at2759"/>
<dbReference type="AlphaFoldDB" id="A0A164HEM6"/>
<dbReference type="PANTHER" id="PTHR46601:SF1">
    <property type="entry name" value="ADF-H DOMAIN-CONTAINING PROTEIN"/>
    <property type="match status" value="1"/>
</dbReference>
<sequence>KKNFANLSVHIQDFQLEAEWHFFASCHGKSACDGIGGTIKRLARLASLQRGIHDQITTPAHLYDWATAHLDVKCFYVTSEAVRENEKVIENRMLSALPIQGTRKFHAFVPLNLFQVKASCLSGDQADFITFDVLPQPREIFDSSSCNVDDYIACVHPENKKWYISKLVGIDEIDEEKEFIVMLMSPDGESGLLQGYKHTKTKLTVFSSHVFFKVQSLKSTSVKSRMYKINQDEFSKISNKYADFH</sequence>
<proteinExistence type="predicted"/>
<dbReference type="STRING" id="35525.A0A164HEM6"/>
<evidence type="ECO:0000313" key="2">
    <source>
        <dbReference type="Proteomes" id="UP000076858"/>
    </source>
</evidence>
<comment type="caution">
    <text evidence="1">The sequence shown here is derived from an EMBL/GenBank/DDBJ whole genome shotgun (WGS) entry which is preliminary data.</text>
</comment>